<dbReference type="SUPFAM" id="SSF50978">
    <property type="entry name" value="WD40 repeat-like"/>
    <property type="match status" value="2"/>
</dbReference>
<dbReference type="OrthoDB" id="10587441at2759"/>
<name>A2FCI9_TRIV3</name>
<dbReference type="PANTHER" id="PTHR44099:SF4">
    <property type="entry name" value="RABCONNECTIN-3B, ISOFORM A"/>
    <property type="match status" value="1"/>
</dbReference>
<dbReference type="SMART" id="SM00320">
    <property type="entry name" value="WD40"/>
    <property type="match status" value="3"/>
</dbReference>
<proteinExistence type="predicted"/>
<reference evidence="1" key="2">
    <citation type="journal article" date="2007" name="Science">
        <title>Draft genome sequence of the sexually transmitted pathogen Trichomonas vaginalis.</title>
        <authorList>
            <person name="Carlton J.M."/>
            <person name="Hirt R.P."/>
            <person name="Silva J.C."/>
            <person name="Delcher A.L."/>
            <person name="Schatz M."/>
            <person name="Zhao Q."/>
            <person name="Wortman J.R."/>
            <person name="Bidwell S.L."/>
            <person name="Alsmark U.C.M."/>
            <person name="Besteiro S."/>
            <person name="Sicheritz-Ponten T."/>
            <person name="Noel C.J."/>
            <person name="Dacks J.B."/>
            <person name="Foster P.G."/>
            <person name="Simillion C."/>
            <person name="Van de Peer Y."/>
            <person name="Miranda-Saavedra D."/>
            <person name="Barton G.J."/>
            <person name="Westrop G.D."/>
            <person name="Mueller S."/>
            <person name="Dessi D."/>
            <person name="Fiori P.L."/>
            <person name="Ren Q."/>
            <person name="Paulsen I."/>
            <person name="Zhang H."/>
            <person name="Bastida-Corcuera F.D."/>
            <person name="Simoes-Barbosa A."/>
            <person name="Brown M.T."/>
            <person name="Hayes R.D."/>
            <person name="Mukherjee M."/>
            <person name="Okumura C.Y."/>
            <person name="Schneider R."/>
            <person name="Smith A.J."/>
            <person name="Vanacova S."/>
            <person name="Villalvazo M."/>
            <person name="Haas B.J."/>
            <person name="Pertea M."/>
            <person name="Feldblyum T.V."/>
            <person name="Utterback T.R."/>
            <person name="Shu C.L."/>
            <person name="Osoegawa K."/>
            <person name="de Jong P.J."/>
            <person name="Hrdy I."/>
            <person name="Horvathova L."/>
            <person name="Zubacova Z."/>
            <person name="Dolezal P."/>
            <person name="Malik S.B."/>
            <person name="Logsdon J.M. Jr."/>
            <person name="Henze K."/>
            <person name="Gupta A."/>
            <person name="Wang C.C."/>
            <person name="Dunne R.L."/>
            <person name="Upcroft J.A."/>
            <person name="Upcroft P."/>
            <person name="White O."/>
            <person name="Salzberg S.L."/>
            <person name="Tang P."/>
            <person name="Chiu C.-H."/>
            <person name="Lee Y.-S."/>
            <person name="Embley T.M."/>
            <person name="Coombs G.H."/>
            <person name="Mottram J.C."/>
            <person name="Tachezy J."/>
            <person name="Fraser-Liggett C.M."/>
            <person name="Johnson P.J."/>
        </authorList>
    </citation>
    <scope>NUCLEOTIDE SEQUENCE [LARGE SCALE GENOMIC DNA]</scope>
    <source>
        <strain evidence="1">G3</strain>
    </source>
</reference>
<gene>
    <name evidence="1" type="ORF">TVAG_374760</name>
</gene>
<accession>A2FCI9</accession>
<keyword evidence="2" id="KW-1185">Reference proteome</keyword>
<sequence length="942" mass="106626">MPIIVSTEKTNTVLPSQFKYSYVHWLGNLLGVFAYKEFGFLKYFAAGTEEGPIVIFGDTGKELHQVALLCGHTRTITGITTSLHPDTFTSVSYDGVICGWSMCDGICLYSFQANVKPGYLKAINSTTNVDLLYLWSLGGSFYTLNVKTGETQMIVQSFGITSLYPTLGETVLYTTYNSICSYNINTKEKITKRFEPSLDKRQWACENGYVSIKGNRIRIYNTSYIFMFSITVNELQENEPILKVYWRSLKTIQIITYLGTQIIIKLNAQDAEYSITKTPSPHYFTAVSFTNREQFLGVVCDNSIYVQDQNGERIFVGDNNNRNYHLSSGDYQHYYASDHTNYITYYKLNDAKSRYNHEHSRVTCLYSIQYRNTEYLITGSINGTVTVYTKNSEEPLFQYPALSCPVIGLVQTPFVINGSPRILAIAEDGSSCLFNMSDIRIHYLGNHFRPRNVYVYESMGLLFFQYQGGNILMYNLDTPDAVAVLSVVPPKAKLIWSYSIRKIDQSLTSVGTVTIGGKGIAFDTHNFSELKSLSSDDELFKNDCLKFIKLCDETSKSFDDQLVFIGADQNPTFYYKNFAIRGEILYMASPYVIVNHWVVCNMISTICGVNKANQNRKLCVECLPMLLEMLFYEHPIIQNIVSPLITSITQIIQSMDCQQMISTFISEESIDKLSNSNKFLTAITICVNENLVPTYWVKPLYNFLKNSTTATNDVSHVALNILAHGIKAWMKENPHVEVYQFLINSLERYNTSSYLTTLSKSAHEDYPSFLQAFKTYFFSKMEDEPAKMVAVNLLTNSMLDNNLAYLATITLSRLIVDFGLNDMKSHLELHKSIMKAIDYNDNYIIIGTYEGDIIGFSKNKQLFEIPLFKNPISYVSLSPSGDICVVACSKSKDYIALSIGGGVKGGIFKDKHKLLKAGKISGEGQNVKVSWKENNLFDIEFV</sequence>
<dbReference type="VEuPathDB" id="TrichDB:TVAG_374760"/>
<dbReference type="EMBL" id="DS113717">
    <property type="protein sequence ID" value="EAX97395.1"/>
    <property type="molecule type" value="Genomic_DNA"/>
</dbReference>
<dbReference type="Proteomes" id="UP000001542">
    <property type="component" value="Unassembled WGS sequence"/>
</dbReference>
<dbReference type="Gene3D" id="2.130.10.10">
    <property type="entry name" value="YVTN repeat-like/Quinoprotein amine dehydrogenase"/>
    <property type="match status" value="2"/>
</dbReference>
<dbReference type="KEGG" id="tva:4755179"/>
<protein>
    <submittedName>
        <fullName evidence="1">Uncharacterized protein</fullName>
    </submittedName>
</protein>
<dbReference type="InParanoid" id="A2FCI9"/>
<dbReference type="InterPro" id="IPR036322">
    <property type="entry name" value="WD40_repeat_dom_sf"/>
</dbReference>
<dbReference type="InterPro" id="IPR001680">
    <property type="entry name" value="WD40_rpt"/>
</dbReference>
<dbReference type="GO" id="GO:0005737">
    <property type="term" value="C:cytoplasm"/>
    <property type="evidence" value="ECO:0000318"/>
    <property type="project" value="GO_Central"/>
</dbReference>
<organism evidence="1 2">
    <name type="scientific">Trichomonas vaginalis (strain ATCC PRA-98 / G3)</name>
    <dbReference type="NCBI Taxonomy" id="412133"/>
    <lineage>
        <taxon>Eukaryota</taxon>
        <taxon>Metamonada</taxon>
        <taxon>Parabasalia</taxon>
        <taxon>Trichomonadida</taxon>
        <taxon>Trichomonadidae</taxon>
        <taxon>Trichomonas</taxon>
    </lineage>
</organism>
<dbReference type="AlphaFoldDB" id="A2FCI9"/>
<dbReference type="PANTHER" id="PTHR44099">
    <property type="entry name" value="RABCONNECTIN-3B, ISOFORM A"/>
    <property type="match status" value="1"/>
</dbReference>
<dbReference type="VEuPathDB" id="TrichDB:TVAGG3_0151400"/>
<evidence type="ECO:0000313" key="1">
    <source>
        <dbReference type="EMBL" id="EAX97395.1"/>
    </source>
</evidence>
<reference evidence="1" key="1">
    <citation type="submission" date="2006-10" db="EMBL/GenBank/DDBJ databases">
        <authorList>
            <person name="Amadeo P."/>
            <person name="Zhao Q."/>
            <person name="Wortman J."/>
            <person name="Fraser-Liggett C."/>
            <person name="Carlton J."/>
        </authorList>
    </citation>
    <scope>NUCLEOTIDE SEQUENCE</scope>
    <source>
        <strain evidence="1">G3</strain>
    </source>
</reference>
<evidence type="ECO:0000313" key="2">
    <source>
        <dbReference type="Proteomes" id="UP000001542"/>
    </source>
</evidence>
<dbReference type="InterPro" id="IPR015943">
    <property type="entry name" value="WD40/YVTN_repeat-like_dom_sf"/>
</dbReference>
<dbReference type="RefSeq" id="XP_001310325.1">
    <property type="nucleotide sequence ID" value="XM_001310324.1"/>
</dbReference>
<dbReference type="InterPro" id="IPR049916">
    <property type="entry name" value="WDR72-like"/>
</dbReference>